<evidence type="ECO:0000256" key="4">
    <source>
        <dbReference type="ARBA" id="ARBA00022723"/>
    </source>
</evidence>
<evidence type="ECO:0000256" key="9">
    <source>
        <dbReference type="SAM" id="Phobius"/>
    </source>
</evidence>
<dbReference type="Pfam" id="PF19425">
    <property type="entry name" value="Csd3_N2"/>
    <property type="match status" value="1"/>
</dbReference>
<keyword evidence="13" id="KW-1185">Reference proteome</keyword>
<keyword evidence="9" id="KW-0472">Membrane</keyword>
<dbReference type="GO" id="GO:0046872">
    <property type="term" value="F:metal ion binding"/>
    <property type="evidence" value="ECO:0007669"/>
    <property type="project" value="UniProtKB-KW"/>
</dbReference>
<organism evidence="12 13">
    <name type="scientific">Agarivorans albus MKT 106</name>
    <dbReference type="NCBI Taxonomy" id="1331007"/>
    <lineage>
        <taxon>Bacteria</taxon>
        <taxon>Pseudomonadati</taxon>
        <taxon>Pseudomonadota</taxon>
        <taxon>Gammaproteobacteria</taxon>
        <taxon>Alteromonadales</taxon>
        <taxon>Alteromonadaceae</taxon>
        <taxon>Agarivorans</taxon>
    </lineage>
</organism>
<comment type="subcellular location">
    <subcellularLocation>
        <location evidence="2">Cell envelope</location>
    </subcellularLocation>
</comment>
<sequence>MQSLLPKRHRRLLFVAIMLVIAALLIPSEKKSVSASQRQTIDLSAKANNIQEVRPTDAASTNEPSLDKLQSTAAQLEQVEEKQPASQPAVEQVAELSPNQAVEQTEEQHITVDTVAKSPAATDAVSEITQTADESNSLDPQTSATDNAVKVSDAAELIAQLQQGKELNLGVRYPLQLEIEPQQALEEPEHFYTLKRQTVKSGDSMALIFSRVGLSARTLHDIDQLGGEARKLRTVHPGDTLDFYLDDQDRLMELHYPQSKHQTLIIERDKQDGFAVKVDTQELEVRTNFAQGTINSSFWNAGISAELSQGQIMALAAIFGWDIDFALDIRKDDSFMVLFEEHYIDGQFAGNGDIIAAEFINQGDVFRAVRHEDGNYYTPEGRPMRKAFLRAPVNFKYISSNFNPRRLHPVTGRVRAHNGIDYAAKVGTPVQAAGDGRVTKSGYSKYNGNYVFIQHSSAYVTKYLHLHKRHVKTGQRVKQGKKIGTVGATGRVTGPHLHYEFLVHGVHKNPRTVKLPTSTPLKGKQKDIFLPIAKARIKQLDNTKRVLLAMN</sequence>
<dbReference type="SUPFAM" id="SSF51261">
    <property type="entry name" value="Duplicated hybrid motif"/>
    <property type="match status" value="1"/>
</dbReference>
<dbReference type="EMBL" id="BARX01000033">
    <property type="protein sequence ID" value="GAD03779.1"/>
    <property type="molecule type" value="Genomic_DNA"/>
</dbReference>
<dbReference type="GO" id="GO:0004222">
    <property type="term" value="F:metalloendopeptidase activity"/>
    <property type="evidence" value="ECO:0007669"/>
    <property type="project" value="TreeGrafter"/>
</dbReference>
<feature type="domain" description="Csd3-like second N-terminal" evidence="11">
    <location>
        <begin position="287"/>
        <end position="404"/>
    </location>
</feature>
<dbReference type="STRING" id="1331007.AALB_3859"/>
<dbReference type="Pfam" id="PF01551">
    <property type="entry name" value="Peptidase_M23"/>
    <property type="match status" value="1"/>
</dbReference>
<keyword evidence="6" id="KW-0862">Zinc</keyword>
<evidence type="ECO:0000259" key="11">
    <source>
        <dbReference type="Pfam" id="PF19425"/>
    </source>
</evidence>
<comment type="caution">
    <text evidence="12">The sequence shown here is derived from an EMBL/GenBank/DDBJ whole genome shotgun (WGS) entry which is preliminary data.</text>
</comment>
<evidence type="ECO:0000256" key="8">
    <source>
        <dbReference type="SAM" id="MobiDB-lite"/>
    </source>
</evidence>
<dbReference type="InterPro" id="IPR011055">
    <property type="entry name" value="Dup_hybrid_motif"/>
</dbReference>
<comment type="cofactor">
    <cofactor evidence="1">
        <name>Zn(2+)</name>
        <dbReference type="ChEBI" id="CHEBI:29105"/>
    </cofactor>
</comment>
<name>R9PR07_AGAAL</name>
<keyword evidence="7" id="KW-0482">Metalloprotease</keyword>
<evidence type="ECO:0000313" key="12">
    <source>
        <dbReference type="EMBL" id="GAD03779.1"/>
    </source>
</evidence>
<protein>
    <submittedName>
        <fullName evidence="12">Peptidase</fullName>
    </submittedName>
</protein>
<gene>
    <name evidence="12" type="ORF">AALB_3859</name>
</gene>
<feature type="domain" description="M23ase beta-sheet core" evidence="10">
    <location>
        <begin position="416"/>
        <end position="510"/>
    </location>
</feature>
<dbReference type="GO" id="GO:0006508">
    <property type="term" value="P:proteolysis"/>
    <property type="evidence" value="ECO:0007669"/>
    <property type="project" value="UniProtKB-KW"/>
</dbReference>
<feature type="transmembrane region" description="Helical" evidence="9">
    <location>
        <begin position="12"/>
        <end position="28"/>
    </location>
</feature>
<dbReference type="PANTHER" id="PTHR21666:SF288">
    <property type="entry name" value="CELL DIVISION PROTEIN YTFB"/>
    <property type="match status" value="1"/>
</dbReference>
<dbReference type="InterPro" id="IPR050570">
    <property type="entry name" value="Cell_wall_metabolism_enzyme"/>
</dbReference>
<reference evidence="12" key="1">
    <citation type="journal article" date="2013" name="Genome Announc.">
        <title>Draft Genome Sequence of Agarivorans albus Strain MKT 106T, an Agarolytic Marine Bacterium.</title>
        <authorList>
            <person name="Yasuike M."/>
            <person name="Nakamura Y."/>
            <person name="Kai W."/>
            <person name="Fujiwara A."/>
            <person name="Fukui Y."/>
            <person name="Satomi M."/>
            <person name="Sano M."/>
        </authorList>
    </citation>
    <scope>NUCLEOTIDE SEQUENCE [LARGE SCALE GENOMIC DNA]</scope>
</reference>
<feature type="compositionally biased region" description="Polar residues" evidence="8">
    <location>
        <begin position="58"/>
        <end position="73"/>
    </location>
</feature>
<evidence type="ECO:0000256" key="6">
    <source>
        <dbReference type="ARBA" id="ARBA00022833"/>
    </source>
</evidence>
<evidence type="ECO:0000256" key="2">
    <source>
        <dbReference type="ARBA" id="ARBA00004196"/>
    </source>
</evidence>
<keyword evidence="4" id="KW-0479">Metal-binding</keyword>
<proteinExistence type="predicted"/>
<evidence type="ECO:0000256" key="5">
    <source>
        <dbReference type="ARBA" id="ARBA00022801"/>
    </source>
</evidence>
<dbReference type="AlphaFoldDB" id="R9PR07"/>
<evidence type="ECO:0000313" key="13">
    <source>
        <dbReference type="Proteomes" id="UP000014461"/>
    </source>
</evidence>
<dbReference type="PANTHER" id="PTHR21666">
    <property type="entry name" value="PEPTIDASE-RELATED"/>
    <property type="match status" value="1"/>
</dbReference>
<dbReference type="Gene3D" id="3.10.450.350">
    <property type="match status" value="2"/>
</dbReference>
<dbReference type="GO" id="GO:0030313">
    <property type="term" value="C:cell envelope"/>
    <property type="evidence" value="ECO:0007669"/>
    <property type="project" value="UniProtKB-SubCell"/>
</dbReference>
<dbReference type="RefSeq" id="WP_016403546.1">
    <property type="nucleotide sequence ID" value="NZ_BARX01000033.1"/>
</dbReference>
<keyword evidence="9" id="KW-0812">Transmembrane</keyword>
<dbReference type="FunFam" id="2.70.70.10:FF:000002">
    <property type="entry name" value="Murein DD-endopeptidase MepM"/>
    <property type="match status" value="1"/>
</dbReference>
<keyword evidence="9" id="KW-1133">Transmembrane helix</keyword>
<dbReference type="InterPro" id="IPR045834">
    <property type="entry name" value="Csd3_N2"/>
</dbReference>
<dbReference type="Gene3D" id="2.70.70.10">
    <property type="entry name" value="Glucose Permease (Domain IIA)"/>
    <property type="match status" value="1"/>
</dbReference>
<evidence type="ECO:0000259" key="10">
    <source>
        <dbReference type="Pfam" id="PF01551"/>
    </source>
</evidence>
<evidence type="ECO:0000256" key="7">
    <source>
        <dbReference type="ARBA" id="ARBA00023049"/>
    </source>
</evidence>
<keyword evidence="5" id="KW-0378">Hydrolase</keyword>
<dbReference type="InterPro" id="IPR016047">
    <property type="entry name" value="M23ase_b-sheet_dom"/>
</dbReference>
<evidence type="ECO:0000256" key="3">
    <source>
        <dbReference type="ARBA" id="ARBA00022670"/>
    </source>
</evidence>
<dbReference type="CDD" id="cd12797">
    <property type="entry name" value="M23_peptidase"/>
    <property type="match status" value="1"/>
</dbReference>
<accession>R9PR07</accession>
<keyword evidence="3" id="KW-0645">Protease</keyword>
<dbReference type="Proteomes" id="UP000014461">
    <property type="component" value="Unassembled WGS sequence"/>
</dbReference>
<evidence type="ECO:0000256" key="1">
    <source>
        <dbReference type="ARBA" id="ARBA00001947"/>
    </source>
</evidence>
<feature type="region of interest" description="Disordered" evidence="8">
    <location>
        <begin position="46"/>
        <end position="73"/>
    </location>
</feature>